<name>A0ABR6TME6_9FIRM</name>
<dbReference type="RefSeq" id="WP_185624602.1">
    <property type="nucleotide sequence ID" value="NZ_JABGBW010000007.1"/>
</dbReference>
<keyword evidence="3" id="KW-1185">Reference proteome</keyword>
<evidence type="ECO:0000313" key="3">
    <source>
        <dbReference type="Proteomes" id="UP000713904"/>
    </source>
</evidence>
<reference evidence="2 3" key="1">
    <citation type="submission" date="2020-05" db="EMBL/GenBank/DDBJ databases">
        <title>Draft genome of xy-202 and genomic insight in genome of the genus Peptostreptococcus.</title>
        <authorList>
            <person name="Zhang Z."/>
        </authorList>
    </citation>
    <scope>NUCLEOTIDE SEQUENCE [LARGE SCALE GENOMIC DNA]</scope>
    <source>
        <strain evidence="2 3">DSM 27025</strain>
    </source>
</reference>
<dbReference type="EMBL" id="JABGBW010000007">
    <property type="protein sequence ID" value="MBC2576582.1"/>
    <property type="molecule type" value="Genomic_DNA"/>
</dbReference>
<protein>
    <submittedName>
        <fullName evidence="2">LysM peptidoglycan-binding domain-containing protein</fullName>
    </submittedName>
</protein>
<dbReference type="CDD" id="cd00118">
    <property type="entry name" value="LysM"/>
    <property type="match status" value="1"/>
</dbReference>
<proteinExistence type="predicted"/>
<evidence type="ECO:0000259" key="1">
    <source>
        <dbReference type="PROSITE" id="PS51782"/>
    </source>
</evidence>
<dbReference type="PROSITE" id="PS51782">
    <property type="entry name" value="LYSM"/>
    <property type="match status" value="1"/>
</dbReference>
<accession>A0ABR6TME6</accession>
<dbReference type="Gene3D" id="3.10.350.10">
    <property type="entry name" value="LysM domain"/>
    <property type="match status" value="1"/>
</dbReference>
<gene>
    <name evidence="2" type="ORF">HLB29_07755</name>
</gene>
<dbReference type="InterPro" id="IPR036779">
    <property type="entry name" value="LysM_dom_sf"/>
</dbReference>
<feature type="domain" description="LysM" evidence="1">
    <location>
        <begin position="174"/>
        <end position="228"/>
    </location>
</feature>
<evidence type="ECO:0000313" key="2">
    <source>
        <dbReference type="EMBL" id="MBC2576582.1"/>
    </source>
</evidence>
<organism evidence="2 3">
    <name type="scientific">Peptostreptococcus canis</name>
    <dbReference type="NCBI Taxonomy" id="1159213"/>
    <lineage>
        <taxon>Bacteria</taxon>
        <taxon>Bacillati</taxon>
        <taxon>Bacillota</taxon>
        <taxon>Clostridia</taxon>
        <taxon>Peptostreptococcales</taxon>
        <taxon>Peptostreptococcaceae</taxon>
        <taxon>Peptostreptococcus</taxon>
    </lineage>
</organism>
<dbReference type="InterPro" id="IPR018392">
    <property type="entry name" value="LysM"/>
</dbReference>
<dbReference type="Proteomes" id="UP000713904">
    <property type="component" value="Unassembled WGS sequence"/>
</dbReference>
<sequence length="229" mass="26825">MEAWLKTKNITFRFPLVPEDIEVNKSYNIITERLVNGEEISMYAGSDLKRTSLSSHFPADKERTYLDFYDFPEPIECVRIIEEIAKSQSEIRYIVTESEINMSIKITEFKRGTEDATGDIYFTLGIIEYNPPKPVSWTPPDPKVNHGAGDKVHHRNKPYNLKKRPDFPLENNRKIHIVKKNDCLWDIAHKYYKNGAKYKIIKNNVENQKNYPSLKKSNVIYTNWKLVIP</sequence>
<comment type="caution">
    <text evidence="2">The sequence shown here is derived from an EMBL/GenBank/DDBJ whole genome shotgun (WGS) entry which is preliminary data.</text>
</comment>